<dbReference type="GeneID" id="63803977"/>
<accession>A0A1Y1WBT7</accession>
<dbReference type="EMBL" id="MCFD01000005">
    <property type="protein sequence ID" value="ORX70902.1"/>
    <property type="molecule type" value="Genomic_DNA"/>
</dbReference>
<sequence>MDSTLFSAKNAPPDILSLIFDRLEYGKRLSNEWEKLDEGFAQVCRSWRTAALALLLSKTPKHFSSLSWMNLSIILRWITRISPWLLLLDTVDLSVQHISTPRSITLPDGTSTAMLSAHALDHGSFPKSIEMYDDDDCSEEVDSFIERIRQLFPNAQDCSFIVRAGLWAGEEDMCKDLMGIIAPAPRTLIFRDLANEDASSAWDTIEELVLRLTPNDGDDITIGEIADELAPLFSYPFPELTSLTIETGQDMNGNFDMPDDNPFPSLTSLSLKTYCNLDISAIIDDAGENLTSLTLYLSGPIFCSLRGRVFPNLTCVRIRNTAFSTAFNAVEDVVEAAHLPFLIAPNAEHIENCYDPFSFGQCSPFIIPQDHLNPQLRHLIIRKVMPTLGGFQHILARLELKGIGPDEDASNYFDYISMLLTELPVFSTSLRRIDLQKLMVTDGTVSESLRHYKQEIDKSVYDEYRDSLDRPLFSSNRVW</sequence>
<gene>
    <name evidence="1" type="ORF">DL89DRAFT_267005</name>
</gene>
<dbReference type="RefSeq" id="XP_040744481.1">
    <property type="nucleotide sequence ID" value="XM_040887329.1"/>
</dbReference>
<keyword evidence="2" id="KW-1185">Reference proteome</keyword>
<evidence type="ECO:0000313" key="2">
    <source>
        <dbReference type="Proteomes" id="UP000193922"/>
    </source>
</evidence>
<dbReference type="AlphaFoldDB" id="A0A1Y1WBT7"/>
<comment type="caution">
    <text evidence="1">The sequence shown here is derived from an EMBL/GenBank/DDBJ whole genome shotgun (WGS) entry which is preliminary data.</text>
</comment>
<name>A0A1Y1WBT7_9FUNG</name>
<organism evidence="1 2">
    <name type="scientific">Linderina pennispora</name>
    <dbReference type="NCBI Taxonomy" id="61395"/>
    <lineage>
        <taxon>Eukaryota</taxon>
        <taxon>Fungi</taxon>
        <taxon>Fungi incertae sedis</taxon>
        <taxon>Zoopagomycota</taxon>
        <taxon>Kickxellomycotina</taxon>
        <taxon>Kickxellomycetes</taxon>
        <taxon>Kickxellales</taxon>
        <taxon>Kickxellaceae</taxon>
        <taxon>Linderina</taxon>
    </lineage>
</organism>
<reference evidence="1 2" key="1">
    <citation type="submission" date="2016-07" db="EMBL/GenBank/DDBJ databases">
        <title>Pervasive Adenine N6-methylation of Active Genes in Fungi.</title>
        <authorList>
            <consortium name="DOE Joint Genome Institute"/>
            <person name="Mondo S.J."/>
            <person name="Dannebaum R.O."/>
            <person name="Kuo R.C."/>
            <person name="Labutti K."/>
            <person name="Haridas S."/>
            <person name="Kuo A."/>
            <person name="Salamov A."/>
            <person name="Ahrendt S.R."/>
            <person name="Lipzen A."/>
            <person name="Sullivan W."/>
            <person name="Andreopoulos W.B."/>
            <person name="Clum A."/>
            <person name="Lindquist E."/>
            <person name="Daum C."/>
            <person name="Ramamoorthy G.K."/>
            <person name="Gryganskyi A."/>
            <person name="Culley D."/>
            <person name="Magnuson J.K."/>
            <person name="James T.Y."/>
            <person name="O'Malley M.A."/>
            <person name="Stajich J.E."/>
            <person name="Spatafora J.W."/>
            <person name="Visel A."/>
            <person name="Grigoriev I.V."/>
        </authorList>
    </citation>
    <scope>NUCLEOTIDE SEQUENCE [LARGE SCALE GENOMIC DNA]</scope>
    <source>
        <strain evidence="1 2">ATCC 12442</strain>
    </source>
</reference>
<protein>
    <submittedName>
        <fullName evidence="1">Uncharacterized protein</fullName>
    </submittedName>
</protein>
<proteinExistence type="predicted"/>
<evidence type="ECO:0000313" key="1">
    <source>
        <dbReference type="EMBL" id="ORX70902.1"/>
    </source>
</evidence>
<dbReference type="Proteomes" id="UP000193922">
    <property type="component" value="Unassembled WGS sequence"/>
</dbReference>